<accession>A0A2R5EKH7</accession>
<dbReference type="InterPro" id="IPR018484">
    <property type="entry name" value="FGGY_N"/>
</dbReference>
<evidence type="ECO:0000256" key="1">
    <source>
        <dbReference type="ARBA" id="ARBA00009156"/>
    </source>
</evidence>
<protein>
    <submittedName>
        <fullName evidence="6">ATPase</fullName>
    </submittedName>
</protein>
<dbReference type="AlphaFoldDB" id="A0A2R5EKH7"/>
<dbReference type="GO" id="GO:0005975">
    <property type="term" value="P:carbohydrate metabolic process"/>
    <property type="evidence" value="ECO:0007669"/>
    <property type="project" value="InterPro"/>
</dbReference>
<keyword evidence="3" id="KW-0418">Kinase</keyword>
<evidence type="ECO:0000313" key="7">
    <source>
        <dbReference type="Proteomes" id="UP000245202"/>
    </source>
</evidence>
<comment type="caution">
    <text evidence="6">The sequence shown here is derived from an EMBL/GenBank/DDBJ whole genome shotgun (WGS) entry which is preliminary data.</text>
</comment>
<keyword evidence="2" id="KW-0808">Transferase</keyword>
<evidence type="ECO:0000259" key="5">
    <source>
        <dbReference type="Pfam" id="PF02782"/>
    </source>
</evidence>
<dbReference type="CDD" id="cd07809">
    <property type="entry name" value="ASKHA_NBD_FGGY_BaXK-like"/>
    <property type="match status" value="1"/>
</dbReference>
<dbReference type="InterPro" id="IPR018485">
    <property type="entry name" value="FGGY_C"/>
</dbReference>
<dbReference type="EMBL" id="BDQX01000078">
    <property type="protein sequence ID" value="GBG07140.1"/>
    <property type="molecule type" value="Genomic_DNA"/>
</dbReference>
<dbReference type="Gene3D" id="3.30.420.40">
    <property type="match status" value="2"/>
</dbReference>
<reference evidence="6 7" key="1">
    <citation type="submission" date="2017-08" db="EMBL/GenBank/DDBJ databases">
        <title>Substantial Increase in Enzyme Production by Combined Drug-Resistance Mutations in Paenibacillus agaridevorans.</title>
        <authorList>
            <person name="Tanaka Y."/>
            <person name="Funane K."/>
            <person name="Hosaka T."/>
            <person name="Shiwa Y."/>
            <person name="Fujita N."/>
            <person name="Miyazaki T."/>
            <person name="Yoshikawa H."/>
            <person name="Murakami K."/>
            <person name="Kasahara K."/>
            <person name="Inaoka T."/>
            <person name="Hiraga Y."/>
            <person name="Ochi K."/>
        </authorList>
    </citation>
    <scope>NUCLEOTIDE SEQUENCE [LARGE SCALE GENOMIC DNA]</scope>
    <source>
        <strain evidence="6 7">T-3040</strain>
    </source>
</reference>
<keyword evidence="7" id="KW-1185">Reference proteome</keyword>
<dbReference type="Pfam" id="PF00370">
    <property type="entry name" value="FGGY_N"/>
    <property type="match status" value="1"/>
</dbReference>
<sequence>MSIDWFIMESVGQTGAAIIALTIVWTCNREGERINVTRSQVNLKEAITKGETSLGIELGSTRIKAVLIDQSFETIASGSFEWENQLKGGYWTYSQEDILKGLQTAYRELKQEVDRNYGVTLRTAGSIGFSAMMHGYLAFDGKGELLVPFRTWRNATTGQAARELTNLFQFNIPERWSIAHLYQAVLNEEEHVPRIDFITTLSGYIHWLLTGNKAIGIGDASGMFPIDEASHNYHATMIGQFDDRIASKGYAWKLEELLPKVYVSGEQAGELTEAGALLLDPAGDLQPGIPLCPPEGDAGTGMVATNSVKKRTGNVSVGTSVFAMIVLEKELSKVYPEIDMVTTPDGSPVAMSHANNCSSDLNAWVGLFREFSEAMGFDIDSGKLFSVLLNKALEADPDGGGLLSYGYLSGENITGIEKGRPLFVRSPESHFNLANFMRTHLFSAFGALKLGMDILTENEHVAIDSILAHGGLFKTPVVGQRIVAAALNVPVSVMSTAGEGGAWGMALLASYLTGKASGESLADFLEGKVFKDVEGTEIAPDAKDVEGFGAFVERYKAGLAIEQAAVEHLLENGGR</sequence>
<dbReference type="GO" id="GO:0016301">
    <property type="term" value="F:kinase activity"/>
    <property type="evidence" value="ECO:0007669"/>
    <property type="project" value="UniProtKB-KW"/>
</dbReference>
<dbReference type="InterPro" id="IPR050406">
    <property type="entry name" value="FGGY_Carb_Kinase"/>
</dbReference>
<feature type="domain" description="Carbohydrate kinase FGGY N-terminal" evidence="4">
    <location>
        <begin position="54"/>
        <end position="277"/>
    </location>
</feature>
<organism evidence="6 7">
    <name type="scientific">Paenibacillus agaridevorans</name>
    <dbReference type="NCBI Taxonomy" id="171404"/>
    <lineage>
        <taxon>Bacteria</taxon>
        <taxon>Bacillati</taxon>
        <taxon>Bacillota</taxon>
        <taxon>Bacilli</taxon>
        <taxon>Bacillales</taxon>
        <taxon>Paenibacillaceae</taxon>
        <taxon>Paenibacillus</taxon>
    </lineage>
</organism>
<dbReference type="SUPFAM" id="SSF53067">
    <property type="entry name" value="Actin-like ATPase domain"/>
    <property type="match status" value="2"/>
</dbReference>
<dbReference type="Proteomes" id="UP000245202">
    <property type="component" value="Unassembled WGS sequence"/>
</dbReference>
<dbReference type="PANTHER" id="PTHR43095:SF5">
    <property type="entry name" value="XYLULOSE KINASE"/>
    <property type="match status" value="1"/>
</dbReference>
<dbReference type="PANTHER" id="PTHR43095">
    <property type="entry name" value="SUGAR KINASE"/>
    <property type="match status" value="1"/>
</dbReference>
<evidence type="ECO:0000256" key="2">
    <source>
        <dbReference type="ARBA" id="ARBA00022679"/>
    </source>
</evidence>
<dbReference type="Pfam" id="PF02782">
    <property type="entry name" value="FGGY_C"/>
    <property type="match status" value="1"/>
</dbReference>
<dbReference type="InterPro" id="IPR043129">
    <property type="entry name" value="ATPase_NBD"/>
</dbReference>
<evidence type="ECO:0000313" key="6">
    <source>
        <dbReference type="EMBL" id="GBG07140.1"/>
    </source>
</evidence>
<comment type="similarity">
    <text evidence="1">Belongs to the FGGY kinase family.</text>
</comment>
<proteinExistence type="inferred from homology"/>
<name>A0A2R5EKH7_9BACL</name>
<evidence type="ECO:0000256" key="3">
    <source>
        <dbReference type="ARBA" id="ARBA00022777"/>
    </source>
</evidence>
<feature type="domain" description="Carbohydrate kinase FGGY C-terminal" evidence="5">
    <location>
        <begin position="314"/>
        <end position="511"/>
    </location>
</feature>
<evidence type="ECO:0000259" key="4">
    <source>
        <dbReference type="Pfam" id="PF00370"/>
    </source>
</evidence>
<gene>
    <name evidence="6" type="ORF">PAT3040_01688</name>
</gene>